<feature type="signal peptide" evidence="2">
    <location>
        <begin position="1"/>
        <end position="40"/>
    </location>
</feature>
<keyword evidence="4" id="KW-1185">Reference proteome</keyword>
<feature type="chain" id="PRO_5039523438" evidence="2">
    <location>
        <begin position="41"/>
        <end position="123"/>
    </location>
</feature>
<gene>
    <name evidence="3" type="ORF">ANANG_G00092530</name>
</gene>
<feature type="compositionally biased region" description="Low complexity" evidence="1">
    <location>
        <begin position="77"/>
        <end position="95"/>
    </location>
</feature>
<feature type="region of interest" description="Disordered" evidence="1">
    <location>
        <begin position="45"/>
        <end position="123"/>
    </location>
</feature>
<comment type="caution">
    <text evidence="3">The sequence shown here is derived from an EMBL/GenBank/DDBJ whole genome shotgun (WGS) entry which is preliminary data.</text>
</comment>
<evidence type="ECO:0000313" key="4">
    <source>
        <dbReference type="Proteomes" id="UP001044222"/>
    </source>
</evidence>
<protein>
    <submittedName>
        <fullName evidence="3">Uncharacterized protein</fullName>
    </submittedName>
</protein>
<proteinExistence type="predicted"/>
<reference evidence="3" key="1">
    <citation type="submission" date="2021-01" db="EMBL/GenBank/DDBJ databases">
        <title>A chromosome-scale assembly of European eel, Anguilla anguilla.</title>
        <authorList>
            <person name="Henkel C."/>
            <person name="Jong-Raadsen S.A."/>
            <person name="Dufour S."/>
            <person name="Weltzien F.-A."/>
            <person name="Palstra A.P."/>
            <person name="Pelster B."/>
            <person name="Spaink H.P."/>
            <person name="Van Den Thillart G.E."/>
            <person name="Jansen H."/>
            <person name="Zahm M."/>
            <person name="Klopp C."/>
            <person name="Cedric C."/>
            <person name="Louis A."/>
            <person name="Berthelot C."/>
            <person name="Parey E."/>
            <person name="Roest Crollius H."/>
            <person name="Montfort J."/>
            <person name="Robinson-Rechavi M."/>
            <person name="Bucao C."/>
            <person name="Bouchez O."/>
            <person name="Gislard M."/>
            <person name="Lluch J."/>
            <person name="Milhes M."/>
            <person name="Lampietro C."/>
            <person name="Lopez Roques C."/>
            <person name="Donnadieu C."/>
            <person name="Braasch I."/>
            <person name="Desvignes T."/>
            <person name="Postlethwait J."/>
            <person name="Bobe J."/>
            <person name="Guiguen Y."/>
            <person name="Dirks R."/>
        </authorList>
    </citation>
    <scope>NUCLEOTIDE SEQUENCE</scope>
    <source>
        <strain evidence="3">Tag_6206</strain>
        <tissue evidence="3">Liver</tissue>
    </source>
</reference>
<evidence type="ECO:0000256" key="1">
    <source>
        <dbReference type="SAM" id="MobiDB-lite"/>
    </source>
</evidence>
<accession>A0A9D3S611</accession>
<evidence type="ECO:0000256" key="2">
    <source>
        <dbReference type="SAM" id="SignalP"/>
    </source>
</evidence>
<keyword evidence="2" id="KW-0732">Signal</keyword>
<sequence>MCTWALPAAARLRPDRAPGPARPALARCVALLLLAGAALGVPAAGRPVPGRGGGGAEGVSPCGRCPGRGRRQLLLDAGAPRPQLQPPGGRRAPPQTLLRQQVLPLHRQDGQGGRDPAEELRRQ</sequence>
<name>A0A9D3S611_ANGAN</name>
<dbReference type="EMBL" id="JAFIRN010000004">
    <property type="protein sequence ID" value="KAG5851367.1"/>
    <property type="molecule type" value="Genomic_DNA"/>
</dbReference>
<dbReference type="AlphaFoldDB" id="A0A9D3S611"/>
<dbReference type="Proteomes" id="UP001044222">
    <property type="component" value="Unassembled WGS sequence"/>
</dbReference>
<organism evidence="3 4">
    <name type="scientific">Anguilla anguilla</name>
    <name type="common">European freshwater eel</name>
    <name type="synonym">Muraena anguilla</name>
    <dbReference type="NCBI Taxonomy" id="7936"/>
    <lineage>
        <taxon>Eukaryota</taxon>
        <taxon>Metazoa</taxon>
        <taxon>Chordata</taxon>
        <taxon>Craniata</taxon>
        <taxon>Vertebrata</taxon>
        <taxon>Euteleostomi</taxon>
        <taxon>Actinopterygii</taxon>
        <taxon>Neopterygii</taxon>
        <taxon>Teleostei</taxon>
        <taxon>Anguilliformes</taxon>
        <taxon>Anguillidae</taxon>
        <taxon>Anguilla</taxon>
    </lineage>
</organism>
<evidence type="ECO:0000313" key="3">
    <source>
        <dbReference type="EMBL" id="KAG5851367.1"/>
    </source>
</evidence>